<accession>F2WW09</accession>
<proteinExistence type="evidence at transcript level"/>
<sequence length="45" mass="4782">MGCKCCSQNCTCKDQSCGQGCQCAKECKCPCVTGSKDECCKNCCK</sequence>
<evidence type="ECO:0000256" key="1">
    <source>
        <dbReference type="ARBA" id="ARBA00009641"/>
    </source>
</evidence>
<organism evidence="5">
    <name type="scientific">Chironomus riparius</name>
    <dbReference type="NCBI Taxonomy" id="315576"/>
    <lineage>
        <taxon>Eukaryota</taxon>
        <taxon>Metazoa</taxon>
        <taxon>Ecdysozoa</taxon>
        <taxon>Arthropoda</taxon>
        <taxon>Hexapoda</taxon>
        <taxon>Insecta</taxon>
        <taxon>Pterygota</taxon>
        <taxon>Neoptera</taxon>
        <taxon>Endopterygota</taxon>
        <taxon>Diptera</taxon>
        <taxon>Nematocera</taxon>
        <taxon>Chironomoidea</taxon>
        <taxon>Chironomidae</taxon>
        <taxon>Chironominae</taxon>
        <taxon>Chironomus</taxon>
    </lineage>
</organism>
<dbReference type="PRINTS" id="PR00872">
    <property type="entry name" value="MTDIPTERA"/>
</dbReference>
<reference evidence="5" key="1">
    <citation type="submission" date="2010-09" db="EMBL/GenBank/DDBJ databases">
        <title>Effect of cadmium exposure on the expression of metallothionein and vitellogenin gene in the aquatic midge Chironomus riparius.</title>
        <authorList>
            <person name="Park K."/>
            <person name="Kwak I.-S."/>
        </authorList>
    </citation>
    <scope>NUCLEOTIDE SEQUENCE</scope>
</reference>
<evidence type="ECO:0000256" key="4">
    <source>
        <dbReference type="ARBA" id="ARBA00023008"/>
    </source>
</evidence>
<keyword evidence="2" id="KW-0104">Cadmium</keyword>
<evidence type="ECO:0000256" key="3">
    <source>
        <dbReference type="ARBA" id="ARBA00022723"/>
    </source>
</evidence>
<evidence type="ECO:0000313" key="5">
    <source>
        <dbReference type="EMBL" id="ADZ54163.1"/>
    </source>
</evidence>
<protein>
    <submittedName>
        <fullName evidence="5">Metallothionein</fullName>
    </submittedName>
</protein>
<keyword evidence="3" id="KW-0479">Metal-binding</keyword>
<dbReference type="AlphaFoldDB" id="F2WW09"/>
<dbReference type="Pfam" id="PF02067">
    <property type="entry name" value="Metallothio_5"/>
    <property type="match status" value="1"/>
</dbReference>
<keyword evidence="4" id="KW-0186">Copper</keyword>
<evidence type="ECO:0000256" key="2">
    <source>
        <dbReference type="ARBA" id="ARBA00022539"/>
    </source>
</evidence>
<dbReference type="GO" id="GO:0046872">
    <property type="term" value="F:metal ion binding"/>
    <property type="evidence" value="ECO:0007669"/>
    <property type="project" value="UniProtKB-KW"/>
</dbReference>
<dbReference type="InterPro" id="IPR000966">
    <property type="entry name" value="Metalthion_5"/>
</dbReference>
<comment type="similarity">
    <text evidence="1">Belongs to the metallothionein superfamily. Type 5 family.</text>
</comment>
<name>F2WW09_9DIPT</name>
<dbReference type="EMBL" id="HQ260607">
    <property type="protein sequence ID" value="ADZ54163.1"/>
    <property type="molecule type" value="mRNA"/>
</dbReference>